<dbReference type="SUPFAM" id="SSF53448">
    <property type="entry name" value="Nucleotide-diphospho-sugar transferases"/>
    <property type="match status" value="1"/>
</dbReference>
<dbReference type="EC" id="2.7.7.77" evidence="8"/>
<dbReference type="Gene3D" id="3.90.550.10">
    <property type="entry name" value="Spore Coat Polysaccharide Biosynthesis Protein SpsA, Chain A"/>
    <property type="match status" value="1"/>
</dbReference>
<evidence type="ECO:0000256" key="2">
    <source>
        <dbReference type="ARBA" id="ARBA00022679"/>
    </source>
</evidence>
<evidence type="ECO:0000256" key="1">
    <source>
        <dbReference type="ARBA" id="ARBA00022490"/>
    </source>
</evidence>
<keyword evidence="3 8" id="KW-0479">Metal-binding</keyword>
<comment type="domain">
    <text evidence="8">The N-terminal domain determines nucleotide recognition and specific binding, while the C-terminal domain determines the specific binding to the target protein.</text>
</comment>
<keyword evidence="5 8" id="KW-0460">Magnesium</keyword>
<dbReference type="CDD" id="cd02503">
    <property type="entry name" value="MobA"/>
    <property type="match status" value="1"/>
</dbReference>
<comment type="catalytic activity">
    <reaction evidence="8">
        <text>Mo-molybdopterin + GTP + H(+) = Mo-molybdopterin guanine dinucleotide + diphosphate</text>
        <dbReference type="Rhea" id="RHEA:34243"/>
        <dbReference type="ChEBI" id="CHEBI:15378"/>
        <dbReference type="ChEBI" id="CHEBI:33019"/>
        <dbReference type="ChEBI" id="CHEBI:37565"/>
        <dbReference type="ChEBI" id="CHEBI:71302"/>
        <dbReference type="ChEBI" id="CHEBI:71310"/>
        <dbReference type="EC" id="2.7.7.77"/>
    </reaction>
</comment>
<dbReference type="Pfam" id="PF12804">
    <property type="entry name" value="NTP_transf_3"/>
    <property type="match status" value="1"/>
</dbReference>
<keyword evidence="10" id="KW-0548">Nucleotidyltransferase</keyword>
<feature type="binding site" evidence="8">
    <location>
        <position position="94"/>
    </location>
    <ligand>
        <name>GTP</name>
        <dbReference type="ChEBI" id="CHEBI:37565"/>
    </ligand>
</feature>
<dbReference type="Proteomes" id="UP000789359">
    <property type="component" value="Unassembled WGS sequence"/>
</dbReference>
<feature type="domain" description="MobA-like NTP transferase" evidence="9">
    <location>
        <begin position="7"/>
        <end position="148"/>
    </location>
</feature>
<comment type="subcellular location">
    <subcellularLocation>
        <location evidence="8">Cytoplasm</location>
    </subcellularLocation>
</comment>
<dbReference type="InterPro" id="IPR025877">
    <property type="entry name" value="MobA-like_NTP_Trfase"/>
</dbReference>
<comment type="caution">
    <text evidence="8">Lacks conserved residue(s) required for the propagation of feature annotation.</text>
</comment>
<sequence length="186" mass="20913">MQKFNVCVILAGGKSSRMGQDKTLLPFGSEPSMTHFLAKKMGQVFKEIYISSKSQKFNPPLKILVDDSDDFSPMLALACILEKFDDSVFIMPADMPFVSVECVNELAKFKDEFDVVVARDTEHRHSLCGFFNPKIASQARELYEKGEHKIGLLLSANSLKEVYFNDGSQFANVNNPDEYERALNAL</sequence>
<feature type="binding site" evidence="8">
    <location>
        <position position="22"/>
    </location>
    <ligand>
        <name>GTP</name>
        <dbReference type="ChEBI" id="CHEBI:37565"/>
    </ligand>
</feature>
<evidence type="ECO:0000313" key="10">
    <source>
        <dbReference type="EMBL" id="CAD7288698.1"/>
    </source>
</evidence>
<comment type="caution">
    <text evidence="10">The sequence shown here is derived from an EMBL/GenBank/DDBJ whole genome shotgun (WGS) entry which is preliminary data.</text>
</comment>
<evidence type="ECO:0000256" key="7">
    <source>
        <dbReference type="ARBA" id="ARBA00023150"/>
    </source>
</evidence>
<dbReference type="PANTHER" id="PTHR19136">
    <property type="entry name" value="MOLYBDENUM COFACTOR GUANYLYLTRANSFERASE"/>
    <property type="match status" value="1"/>
</dbReference>
<feature type="binding site" evidence="8">
    <location>
        <position position="94"/>
    </location>
    <ligand>
        <name>Mg(2+)</name>
        <dbReference type="ChEBI" id="CHEBI:18420"/>
    </ligand>
</feature>
<dbReference type="GO" id="GO:0061603">
    <property type="term" value="F:molybdenum cofactor guanylyltransferase activity"/>
    <property type="evidence" value="ECO:0007669"/>
    <property type="project" value="UniProtKB-EC"/>
</dbReference>
<gene>
    <name evidence="8 10" type="primary">mobA</name>
    <name evidence="10" type="ORF">LMG8286_01466</name>
</gene>
<dbReference type="HAMAP" id="MF_00316">
    <property type="entry name" value="MobA"/>
    <property type="match status" value="1"/>
</dbReference>
<keyword evidence="1 8" id="KW-0963">Cytoplasm</keyword>
<keyword evidence="2 8" id="KW-0808">Transferase</keyword>
<comment type="cofactor">
    <cofactor evidence="8">
        <name>Mg(2+)</name>
        <dbReference type="ChEBI" id="CHEBI:18420"/>
    </cofactor>
</comment>
<accession>A0ABN7KBJ1</accession>
<dbReference type="PANTHER" id="PTHR19136:SF81">
    <property type="entry name" value="MOLYBDENUM COFACTOR GUANYLYLTRANSFERASE"/>
    <property type="match status" value="1"/>
</dbReference>
<evidence type="ECO:0000259" key="9">
    <source>
        <dbReference type="Pfam" id="PF12804"/>
    </source>
</evidence>
<organism evidence="10 11">
    <name type="scientific">Campylobacter suis</name>
    <dbReference type="NCBI Taxonomy" id="2790657"/>
    <lineage>
        <taxon>Bacteria</taxon>
        <taxon>Pseudomonadati</taxon>
        <taxon>Campylobacterota</taxon>
        <taxon>Epsilonproteobacteria</taxon>
        <taxon>Campylobacterales</taxon>
        <taxon>Campylobacteraceae</taxon>
        <taxon>Campylobacter</taxon>
    </lineage>
</organism>
<reference evidence="10 11" key="1">
    <citation type="submission" date="2020-11" db="EMBL/GenBank/DDBJ databases">
        <authorList>
            <person name="Peeters C."/>
        </authorList>
    </citation>
    <scope>NUCLEOTIDE SEQUENCE [LARGE SCALE GENOMIC DNA]</scope>
    <source>
        <strain evidence="10 11">LMG 8286</strain>
    </source>
</reference>
<keyword evidence="4 8" id="KW-0547">Nucleotide-binding</keyword>
<protein>
    <recommendedName>
        <fullName evidence="8">Probable molybdenum cofactor guanylyltransferase</fullName>
        <shortName evidence="8">MoCo guanylyltransferase</shortName>
        <ecNumber evidence="8">2.7.7.77</ecNumber>
    </recommendedName>
    <alternativeName>
        <fullName evidence="8">GTP:molybdopterin guanylyltransferase</fullName>
    </alternativeName>
    <alternativeName>
        <fullName evidence="8">Mo-MPT guanylyltransferase</fullName>
    </alternativeName>
    <alternativeName>
        <fullName evidence="8">Molybdopterin guanylyltransferase</fullName>
    </alternativeName>
    <alternativeName>
        <fullName evidence="8">Molybdopterin-guanine dinucleotide synthase</fullName>
        <shortName evidence="8">MGD synthase</shortName>
    </alternativeName>
</protein>
<evidence type="ECO:0000313" key="11">
    <source>
        <dbReference type="Proteomes" id="UP000789359"/>
    </source>
</evidence>
<dbReference type="InterPro" id="IPR029044">
    <property type="entry name" value="Nucleotide-diphossugar_trans"/>
</dbReference>
<comment type="function">
    <text evidence="8">Transfers a GMP moiety from GTP to Mo-molybdopterin (Mo-MPT) cofactor (Moco or molybdenum cofactor) to form Mo-molybdopterin guanine dinucleotide (Mo-MGD) cofactor.</text>
</comment>
<keyword evidence="11" id="KW-1185">Reference proteome</keyword>
<dbReference type="InterPro" id="IPR013482">
    <property type="entry name" value="Molybde_CF_guanTrfase"/>
</dbReference>
<feature type="binding site" evidence="8">
    <location>
        <position position="66"/>
    </location>
    <ligand>
        <name>GTP</name>
        <dbReference type="ChEBI" id="CHEBI:37565"/>
    </ligand>
</feature>
<evidence type="ECO:0000256" key="4">
    <source>
        <dbReference type="ARBA" id="ARBA00022741"/>
    </source>
</evidence>
<proteinExistence type="inferred from homology"/>
<evidence type="ECO:0000256" key="3">
    <source>
        <dbReference type="ARBA" id="ARBA00022723"/>
    </source>
</evidence>
<keyword evidence="7 8" id="KW-0501">Molybdenum cofactor biosynthesis</keyword>
<evidence type="ECO:0000256" key="6">
    <source>
        <dbReference type="ARBA" id="ARBA00023134"/>
    </source>
</evidence>
<dbReference type="RefSeq" id="WP_230057210.1">
    <property type="nucleotide sequence ID" value="NZ_CAJHOE010000004.1"/>
</dbReference>
<name>A0ABN7KBJ1_9BACT</name>
<feature type="binding site" evidence="8">
    <location>
        <begin position="10"/>
        <end position="12"/>
    </location>
    <ligand>
        <name>GTP</name>
        <dbReference type="ChEBI" id="CHEBI:37565"/>
    </ligand>
</feature>
<dbReference type="EMBL" id="CAJHOE010000004">
    <property type="protein sequence ID" value="CAD7288698.1"/>
    <property type="molecule type" value="Genomic_DNA"/>
</dbReference>
<keyword evidence="6 8" id="KW-0342">GTP-binding</keyword>
<comment type="similarity">
    <text evidence="8">Belongs to the MobA family.</text>
</comment>
<evidence type="ECO:0000256" key="5">
    <source>
        <dbReference type="ARBA" id="ARBA00022842"/>
    </source>
</evidence>
<evidence type="ECO:0000256" key="8">
    <source>
        <dbReference type="HAMAP-Rule" id="MF_00316"/>
    </source>
</evidence>